<keyword evidence="2" id="KW-0472">Membrane</keyword>
<evidence type="ECO:0000313" key="4">
    <source>
        <dbReference type="Proteomes" id="UP001200430"/>
    </source>
</evidence>
<accession>A0ABS9EQH5</accession>
<reference evidence="3 4" key="1">
    <citation type="submission" date="2022-01" db="EMBL/GenBank/DDBJ databases">
        <title>Dethiosulfovibrio faecalis sp. nov., a novel proteolytic, non-sulfur-reducing bacterium isolated from a marine aquaculture solid waste bioreactor.</title>
        <authorList>
            <person name="Grabowski S."/>
            <person name="Apolinario E."/>
            <person name="Schneider N."/>
            <person name="Marshall C.W."/>
            <person name="Sowers K.R."/>
        </authorList>
    </citation>
    <scope>NUCLEOTIDE SEQUENCE [LARGE SCALE GENOMIC DNA]</scope>
    <source>
        <strain evidence="3 4">DSM 12537</strain>
    </source>
</reference>
<dbReference type="Proteomes" id="UP001200430">
    <property type="component" value="Unassembled WGS sequence"/>
</dbReference>
<evidence type="ECO:0000256" key="2">
    <source>
        <dbReference type="SAM" id="Phobius"/>
    </source>
</evidence>
<keyword evidence="4" id="KW-1185">Reference proteome</keyword>
<proteinExistence type="predicted"/>
<protein>
    <submittedName>
        <fullName evidence="3">DUF4899 domain-containing protein</fullName>
    </submittedName>
</protein>
<dbReference type="InterPro" id="IPR032602">
    <property type="entry name" value="DUF4899"/>
</dbReference>
<sequence>MPQPSESFHETKEKIKKSVEEMRRSQLTATLEKLANRSPRVPEISTVEIWPEGDQEIGRKYVVVKCAYRTRTSGGATGLVVFLADETLGEPELLCLWTGYGGGLGEADIDASWQALAILMERLEAPQDKLLHEKTMETLKKRLSPPTVNRMASDDEDRRRQVMEDLQHELERELGLSLEMKFGIEKATGEDLGKFRESREEKREKKEEKSRTDSAEIDHLTLLCGVVVDPVRGEPVSTLRPGDTIYVNIKDGSAIAHALRQVMTKGNIDKIPVTLLSTKTTETGNVELKVELSDGIYGKALAGESYKISVLREDSSPRIIGLSFYQMLFALTMAGLLMIIAVHLLID</sequence>
<gene>
    <name evidence="3" type="ORF">L2W38_11390</name>
</gene>
<comment type="caution">
    <text evidence="3">The sequence shown here is derived from an EMBL/GenBank/DDBJ whole genome shotgun (WGS) entry which is preliminary data.</text>
</comment>
<dbReference type="RefSeq" id="WP_236100117.1">
    <property type="nucleotide sequence ID" value="NZ_JAKGUD010000015.1"/>
</dbReference>
<keyword evidence="2" id="KW-1133">Transmembrane helix</keyword>
<organism evidence="3 4">
    <name type="scientific">Dethiosulfovibrio marinus</name>
    <dbReference type="NCBI Taxonomy" id="133532"/>
    <lineage>
        <taxon>Bacteria</taxon>
        <taxon>Thermotogati</taxon>
        <taxon>Synergistota</taxon>
        <taxon>Synergistia</taxon>
        <taxon>Synergistales</taxon>
        <taxon>Dethiosulfovibrionaceae</taxon>
        <taxon>Dethiosulfovibrio</taxon>
    </lineage>
</organism>
<dbReference type="EMBL" id="JAKGUD010000015">
    <property type="protein sequence ID" value="MCF4143415.1"/>
    <property type="molecule type" value="Genomic_DNA"/>
</dbReference>
<name>A0ABS9EQH5_9BACT</name>
<evidence type="ECO:0000256" key="1">
    <source>
        <dbReference type="SAM" id="MobiDB-lite"/>
    </source>
</evidence>
<feature type="transmembrane region" description="Helical" evidence="2">
    <location>
        <begin position="324"/>
        <end position="346"/>
    </location>
</feature>
<dbReference type="Pfam" id="PF16240">
    <property type="entry name" value="DUF4899"/>
    <property type="match status" value="1"/>
</dbReference>
<evidence type="ECO:0000313" key="3">
    <source>
        <dbReference type="EMBL" id="MCF4143415.1"/>
    </source>
</evidence>
<keyword evidence="2" id="KW-0812">Transmembrane</keyword>
<feature type="region of interest" description="Disordered" evidence="1">
    <location>
        <begin position="192"/>
        <end position="214"/>
    </location>
</feature>